<name>A0A938B289_UNCTE</name>
<protein>
    <recommendedName>
        <fullName evidence="3">Restriction endonuclease domain-containing protein</fullName>
    </recommendedName>
</protein>
<organism evidence="1 2">
    <name type="scientific">Tectimicrobiota bacterium</name>
    <dbReference type="NCBI Taxonomy" id="2528274"/>
    <lineage>
        <taxon>Bacteria</taxon>
        <taxon>Pseudomonadati</taxon>
        <taxon>Nitrospinota/Tectimicrobiota group</taxon>
        <taxon>Candidatus Tectimicrobiota</taxon>
    </lineage>
</organism>
<accession>A0A938B289</accession>
<proteinExistence type="predicted"/>
<dbReference type="Gene3D" id="3.90.1570.10">
    <property type="entry name" value="tt1808, chain A"/>
    <property type="match status" value="1"/>
</dbReference>
<evidence type="ECO:0008006" key="3">
    <source>
        <dbReference type="Google" id="ProtNLM"/>
    </source>
</evidence>
<dbReference type="EMBL" id="VGLS01000033">
    <property type="protein sequence ID" value="MBM3222583.1"/>
    <property type="molecule type" value="Genomic_DNA"/>
</dbReference>
<evidence type="ECO:0000313" key="1">
    <source>
        <dbReference type="EMBL" id="MBM3222583.1"/>
    </source>
</evidence>
<gene>
    <name evidence="1" type="ORF">FJZ47_02095</name>
</gene>
<reference evidence="1" key="1">
    <citation type="submission" date="2019-03" db="EMBL/GenBank/DDBJ databases">
        <title>Lake Tanganyika Metagenome-Assembled Genomes (MAGs).</title>
        <authorList>
            <person name="Tran P."/>
        </authorList>
    </citation>
    <scope>NUCLEOTIDE SEQUENCE</scope>
    <source>
        <strain evidence="1">K_DeepCast_65m_m2_066</strain>
    </source>
</reference>
<dbReference type="InterPro" id="IPR012296">
    <property type="entry name" value="Nuclease_put_TT1808"/>
</dbReference>
<evidence type="ECO:0000313" key="2">
    <source>
        <dbReference type="Proteomes" id="UP000712673"/>
    </source>
</evidence>
<dbReference type="Proteomes" id="UP000712673">
    <property type="component" value="Unassembled WGS sequence"/>
</dbReference>
<comment type="caution">
    <text evidence="1">The sequence shown here is derived from an EMBL/GenBank/DDBJ whole genome shotgun (WGS) entry which is preliminary data.</text>
</comment>
<dbReference type="AlphaFoldDB" id="A0A938B289"/>
<sequence length="59" mass="6279">MPRGEAWEVVPNLAVEVVSSSDSAERVMTKVAEYFTLMTPRPGAGVVSGSARQAGWPES</sequence>